<evidence type="ECO:0000313" key="1">
    <source>
        <dbReference type="EMBL" id="VBB09210.1"/>
    </source>
</evidence>
<proteinExistence type="predicted"/>
<keyword evidence="2" id="KW-1185">Reference proteome</keyword>
<dbReference type="OrthoDB" id="1683208at2"/>
<dbReference type="EMBL" id="UPPP01000111">
    <property type="protein sequence ID" value="VBB09210.1"/>
    <property type="molecule type" value="Genomic_DNA"/>
</dbReference>
<dbReference type="Proteomes" id="UP000277811">
    <property type="component" value="Unassembled WGS sequence"/>
</dbReference>
<evidence type="ECO:0000313" key="2">
    <source>
        <dbReference type="Proteomes" id="UP000277811"/>
    </source>
</evidence>
<accession>A0A498REG5</accession>
<protein>
    <submittedName>
        <fullName evidence="1">Uncharacterized protein</fullName>
    </submittedName>
</protein>
<sequence length="108" mass="13007">MEYCYHPHHHCMPECTRRCVGTFTTKHRVYEKCCYEVLKVCHHCGHEFEYHKYPVCPMCGVGDPPRFGFRGRGFGRFGGFERFERPRFFPFEFGGFSPFEEEEEEEEF</sequence>
<gene>
    <name evidence="1" type="ORF">LUCI_4497</name>
</gene>
<reference evidence="1 2" key="1">
    <citation type="submission" date="2018-06" db="EMBL/GenBank/DDBJ databases">
        <authorList>
            <person name="Strepis N."/>
        </authorList>
    </citation>
    <scope>NUCLEOTIDE SEQUENCE [LARGE SCALE GENOMIC DNA]</scope>
    <source>
        <strain evidence="1">LUCI</strain>
    </source>
</reference>
<dbReference type="RefSeq" id="WP_126720619.1">
    <property type="nucleotide sequence ID" value="NZ_UPPP01000111.1"/>
</dbReference>
<organism evidence="1 2">
    <name type="scientific">Lucifera butyrica</name>
    <dbReference type="NCBI Taxonomy" id="1351585"/>
    <lineage>
        <taxon>Bacteria</taxon>
        <taxon>Bacillati</taxon>
        <taxon>Bacillota</taxon>
        <taxon>Negativicutes</taxon>
        <taxon>Veillonellales</taxon>
        <taxon>Veillonellaceae</taxon>
        <taxon>Lucifera</taxon>
    </lineage>
</organism>
<dbReference type="AlphaFoldDB" id="A0A498REG5"/>
<name>A0A498REG5_9FIRM</name>